<gene>
    <name evidence="1" type="ORF">ACFSCY_33445</name>
</gene>
<sequence>MNDGYLDRFVRAVEEGDRAVFVAPDVDGHRLLAEYHGRRFDPPLVFDFDEEEFVAALHGAGRGGRSLWPDLPEPEVGFRLMLVYLYESIDAVGPPLRRVFISDNELQAE</sequence>
<dbReference type="EMBL" id="JBHUCP010000033">
    <property type="protein sequence ID" value="MFD1534334.1"/>
    <property type="molecule type" value="Genomic_DNA"/>
</dbReference>
<evidence type="ECO:0000313" key="1">
    <source>
        <dbReference type="EMBL" id="MFD1534334.1"/>
    </source>
</evidence>
<comment type="caution">
    <text evidence="1">The sequence shown here is derived from an EMBL/GenBank/DDBJ whole genome shotgun (WGS) entry which is preliminary data.</text>
</comment>
<name>A0ABW4FUV3_9PSEU</name>
<accession>A0ABW4FUV3</accession>
<evidence type="ECO:0000313" key="2">
    <source>
        <dbReference type="Proteomes" id="UP001597145"/>
    </source>
</evidence>
<organism evidence="1 2">
    <name type="scientific">Pseudonocardia aurantiaca</name>
    <dbReference type="NCBI Taxonomy" id="75290"/>
    <lineage>
        <taxon>Bacteria</taxon>
        <taxon>Bacillati</taxon>
        <taxon>Actinomycetota</taxon>
        <taxon>Actinomycetes</taxon>
        <taxon>Pseudonocardiales</taxon>
        <taxon>Pseudonocardiaceae</taxon>
        <taxon>Pseudonocardia</taxon>
    </lineage>
</organism>
<dbReference type="RefSeq" id="WP_343984683.1">
    <property type="nucleotide sequence ID" value="NZ_BAAAJG010000025.1"/>
</dbReference>
<dbReference type="Proteomes" id="UP001597145">
    <property type="component" value="Unassembled WGS sequence"/>
</dbReference>
<protein>
    <submittedName>
        <fullName evidence="1">Uncharacterized protein</fullName>
    </submittedName>
</protein>
<keyword evidence="2" id="KW-1185">Reference proteome</keyword>
<reference evidence="2" key="1">
    <citation type="journal article" date="2019" name="Int. J. Syst. Evol. Microbiol.">
        <title>The Global Catalogue of Microorganisms (GCM) 10K type strain sequencing project: providing services to taxonomists for standard genome sequencing and annotation.</title>
        <authorList>
            <consortium name="The Broad Institute Genomics Platform"/>
            <consortium name="The Broad Institute Genome Sequencing Center for Infectious Disease"/>
            <person name="Wu L."/>
            <person name="Ma J."/>
        </authorList>
    </citation>
    <scope>NUCLEOTIDE SEQUENCE [LARGE SCALE GENOMIC DNA]</scope>
    <source>
        <strain evidence="2">JCM 12165</strain>
    </source>
</reference>
<proteinExistence type="predicted"/>